<sequence length="113" mass="13083">MKTFSTLKSKEQKAVATFTRLLREALRDNLIEVKLFGSRVRGAARHDSDIDILVVVHQWNTTIDDTIYDLVAHTLEKLGVYLSVKVFPQEEYERLRHIPTVFFQLVSRDAIPI</sequence>
<dbReference type="InterPro" id="IPR043519">
    <property type="entry name" value="NT_sf"/>
</dbReference>
<organism evidence="2 3">
    <name type="scientific">Candidatus Uhrbacteria bacterium RIFCSPLOWO2_01_FULL_47_24</name>
    <dbReference type="NCBI Taxonomy" id="1802401"/>
    <lineage>
        <taxon>Bacteria</taxon>
        <taxon>Candidatus Uhriibacteriota</taxon>
    </lineage>
</organism>
<dbReference type="STRING" id="1802401.A3B21_05080"/>
<evidence type="ECO:0000259" key="1">
    <source>
        <dbReference type="Pfam" id="PF01909"/>
    </source>
</evidence>
<dbReference type="GO" id="GO:0016779">
    <property type="term" value="F:nucleotidyltransferase activity"/>
    <property type="evidence" value="ECO:0007669"/>
    <property type="project" value="InterPro"/>
</dbReference>
<dbReference type="InterPro" id="IPR002934">
    <property type="entry name" value="Polymerase_NTP_transf_dom"/>
</dbReference>
<dbReference type="PANTHER" id="PTHR33933:SF1">
    <property type="entry name" value="PROTEIN ADENYLYLTRANSFERASE MNTA-RELATED"/>
    <property type="match status" value="1"/>
</dbReference>
<dbReference type="Pfam" id="PF01909">
    <property type="entry name" value="NTP_transf_2"/>
    <property type="match status" value="1"/>
</dbReference>
<comment type="caution">
    <text evidence="2">The sequence shown here is derived from an EMBL/GenBank/DDBJ whole genome shotgun (WGS) entry which is preliminary data.</text>
</comment>
<reference evidence="2 3" key="1">
    <citation type="journal article" date="2016" name="Nat. Commun.">
        <title>Thousands of microbial genomes shed light on interconnected biogeochemical processes in an aquifer system.</title>
        <authorList>
            <person name="Anantharaman K."/>
            <person name="Brown C.T."/>
            <person name="Hug L.A."/>
            <person name="Sharon I."/>
            <person name="Castelle C.J."/>
            <person name="Probst A.J."/>
            <person name="Thomas B.C."/>
            <person name="Singh A."/>
            <person name="Wilkins M.J."/>
            <person name="Karaoz U."/>
            <person name="Brodie E.L."/>
            <person name="Williams K.H."/>
            <person name="Hubbard S.S."/>
            <person name="Banfield J.F."/>
        </authorList>
    </citation>
    <scope>NUCLEOTIDE SEQUENCE [LARGE SCALE GENOMIC DNA]</scope>
</reference>
<dbReference type="Gene3D" id="3.30.460.10">
    <property type="entry name" value="Beta Polymerase, domain 2"/>
    <property type="match status" value="1"/>
</dbReference>
<dbReference type="SUPFAM" id="SSF81301">
    <property type="entry name" value="Nucleotidyltransferase"/>
    <property type="match status" value="1"/>
</dbReference>
<dbReference type="EMBL" id="MGEJ01000001">
    <property type="protein sequence ID" value="OGL82060.1"/>
    <property type="molecule type" value="Genomic_DNA"/>
</dbReference>
<dbReference type="InterPro" id="IPR052548">
    <property type="entry name" value="Type_VII_TA_antitoxin"/>
</dbReference>
<accession>A0A1F7UUU7</accession>
<protein>
    <recommendedName>
        <fullName evidence="1">Polymerase nucleotidyl transferase domain-containing protein</fullName>
    </recommendedName>
</protein>
<dbReference type="Proteomes" id="UP000176897">
    <property type="component" value="Unassembled WGS sequence"/>
</dbReference>
<name>A0A1F7UUU7_9BACT</name>
<proteinExistence type="predicted"/>
<dbReference type="AlphaFoldDB" id="A0A1F7UUU7"/>
<dbReference type="CDD" id="cd05403">
    <property type="entry name" value="NT_KNTase_like"/>
    <property type="match status" value="1"/>
</dbReference>
<gene>
    <name evidence="2" type="ORF">A3B21_05080</name>
</gene>
<feature type="domain" description="Polymerase nucleotidyl transferase" evidence="1">
    <location>
        <begin position="22"/>
        <end position="85"/>
    </location>
</feature>
<dbReference type="PANTHER" id="PTHR33933">
    <property type="entry name" value="NUCLEOTIDYLTRANSFERASE"/>
    <property type="match status" value="1"/>
</dbReference>
<evidence type="ECO:0000313" key="2">
    <source>
        <dbReference type="EMBL" id="OGL82060.1"/>
    </source>
</evidence>
<evidence type="ECO:0000313" key="3">
    <source>
        <dbReference type="Proteomes" id="UP000176897"/>
    </source>
</evidence>